<evidence type="ECO:0000256" key="9">
    <source>
        <dbReference type="ARBA" id="ARBA00023277"/>
    </source>
</evidence>
<dbReference type="PANTHER" id="PTHR43725:SF53">
    <property type="entry name" value="UDP-ARABINOSE 4-EPIMERASE 1"/>
    <property type="match status" value="1"/>
</dbReference>
<dbReference type="EMBL" id="CP089391">
    <property type="protein sequence ID" value="WBL81435.1"/>
    <property type="molecule type" value="Genomic_DNA"/>
</dbReference>
<sequence length="345" mass="37003">MVKILVAGGAGYIGSHTCKVLARHGFEPVVYDNLSRGNRCTAKYGIFELGDIGDAARVRSVLEKYRPSALMHFAGYAYVGESVANPLLYYRNNIGETASLLQSLIGFAPTPVVFSSSCATYGAADQIPISEDHPQRPINPCGYSTLVVERMLRDLDASHNLRSVSLRYFNAAGADPEAEIGEAHEPETHLIPLVLAAARDGTAIEMFGNDYDTADGTCIRDYVHVLDIADAHVRALKYLIEGGATCAVNLPNERGYSILEVVSTAERVTGKSIQVKLVPRRPGDPAVLIGARKGTNPLRLEVRSVLPGGSDPPRLELDDATIVSARWPVPGRAPPPAAKSVRGSS</sequence>
<dbReference type="GO" id="GO:0003978">
    <property type="term" value="F:UDP-glucose 4-epimerase activity"/>
    <property type="evidence" value="ECO:0007669"/>
    <property type="project" value="UniProtKB-EC"/>
</dbReference>
<feature type="region of interest" description="Disordered" evidence="11">
    <location>
        <begin position="326"/>
        <end position="345"/>
    </location>
</feature>
<dbReference type="InterPro" id="IPR036291">
    <property type="entry name" value="NAD(P)-bd_dom_sf"/>
</dbReference>
<comment type="similarity">
    <text evidence="4 10">Belongs to the NAD(P)-dependent epimerase/dehydratase family.</text>
</comment>
<evidence type="ECO:0000256" key="7">
    <source>
        <dbReference type="ARBA" id="ARBA00023027"/>
    </source>
</evidence>
<comment type="pathway">
    <text evidence="3 10">Carbohydrate metabolism; galactose metabolism.</text>
</comment>
<reference evidence="13" key="1">
    <citation type="submission" date="2021-12" db="EMBL/GenBank/DDBJ databases">
        <title>Bradyrhizobium xenonodulans sp. nov.</title>
        <authorList>
            <person name="Claassens R."/>
            <person name="Venter S.N."/>
            <person name="Beukes C.W."/>
            <person name="Stepkowski T."/>
            <person name="Steenkamp E.T."/>
        </authorList>
    </citation>
    <scope>NUCLEOTIDE SEQUENCE</scope>
    <source>
        <strain evidence="13">14AB</strain>
    </source>
</reference>
<dbReference type="Gene3D" id="3.40.50.720">
    <property type="entry name" value="NAD(P)-binding Rossmann-like Domain"/>
    <property type="match status" value="1"/>
</dbReference>
<evidence type="ECO:0000256" key="6">
    <source>
        <dbReference type="ARBA" id="ARBA00018569"/>
    </source>
</evidence>
<dbReference type="EC" id="5.1.3.2" evidence="5 10"/>
<accession>A0ABY7MST0</accession>
<dbReference type="RefSeq" id="WP_270170044.1">
    <property type="nucleotide sequence ID" value="NZ_CP089391.1"/>
</dbReference>
<dbReference type="Proteomes" id="UP001179614">
    <property type="component" value="Chromosome"/>
</dbReference>
<evidence type="ECO:0000256" key="10">
    <source>
        <dbReference type="RuleBase" id="RU366046"/>
    </source>
</evidence>
<dbReference type="InterPro" id="IPR005886">
    <property type="entry name" value="UDP_G4E"/>
</dbReference>
<organism evidence="13 14">
    <name type="scientific">Bradyrhizobium xenonodulans</name>
    <dbReference type="NCBI Taxonomy" id="2736875"/>
    <lineage>
        <taxon>Bacteria</taxon>
        <taxon>Pseudomonadati</taxon>
        <taxon>Pseudomonadota</taxon>
        <taxon>Alphaproteobacteria</taxon>
        <taxon>Hyphomicrobiales</taxon>
        <taxon>Nitrobacteraceae</taxon>
        <taxon>Bradyrhizobium</taxon>
    </lineage>
</organism>
<keyword evidence="9 10" id="KW-0119">Carbohydrate metabolism</keyword>
<evidence type="ECO:0000256" key="8">
    <source>
        <dbReference type="ARBA" id="ARBA00023235"/>
    </source>
</evidence>
<dbReference type="Gene3D" id="3.90.25.10">
    <property type="entry name" value="UDP-galactose 4-epimerase, domain 1"/>
    <property type="match status" value="1"/>
</dbReference>
<evidence type="ECO:0000256" key="2">
    <source>
        <dbReference type="ARBA" id="ARBA00001911"/>
    </source>
</evidence>
<keyword evidence="7 10" id="KW-0520">NAD</keyword>
<dbReference type="PANTHER" id="PTHR43725">
    <property type="entry name" value="UDP-GLUCOSE 4-EPIMERASE"/>
    <property type="match status" value="1"/>
</dbReference>
<proteinExistence type="inferred from homology"/>
<evidence type="ECO:0000256" key="3">
    <source>
        <dbReference type="ARBA" id="ARBA00004947"/>
    </source>
</evidence>
<dbReference type="CDD" id="cd05247">
    <property type="entry name" value="UDP_G4E_1_SDR_e"/>
    <property type="match status" value="1"/>
</dbReference>
<comment type="subunit">
    <text evidence="10">Homodimer.</text>
</comment>
<protein>
    <recommendedName>
        <fullName evidence="6 10">UDP-glucose 4-epimerase</fullName>
        <ecNumber evidence="5 10">5.1.3.2</ecNumber>
    </recommendedName>
</protein>
<comment type="cofactor">
    <cofactor evidence="2 10">
        <name>NAD(+)</name>
        <dbReference type="ChEBI" id="CHEBI:57540"/>
    </cofactor>
</comment>
<keyword evidence="8 10" id="KW-0413">Isomerase</keyword>
<evidence type="ECO:0000256" key="5">
    <source>
        <dbReference type="ARBA" id="ARBA00013189"/>
    </source>
</evidence>
<dbReference type="Pfam" id="PF01370">
    <property type="entry name" value="Epimerase"/>
    <property type="match status" value="1"/>
</dbReference>
<evidence type="ECO:0000256" key="4">
    <source>
        <dbReference type="ARBA" id="ARBA00007637"/>
    </source>
</evidence>
<evidence type="ECO:0000256" key="1">
    <source>
        <dbReference type="ARBA" id="ARBA00000083"/>
    </source>
</evidence>
<evidence type="ECO:0000256" key="11">
    <source>
        <dbReference type="SAM" id="MobiDB-lite"/>
    </source>
</evidence>
<evidence type="ECO:0000313" key="13">
    <source>
        <dbReference type="EMBL" id="WBL81435.1"/>
    </source>
</evidence>
<dbReference type="NCBIfam" id="TIGR01179">
    <property type="entry name" value="galE"/>
    <property type="match status" value="1"/>
</dbReference>
<dbReference type="SUPFAM" id="SSF51735">
    <property type="entry name" value="NAD(P)-binding Rossmann-fold domains"/>
    <property type="match status" value="1"/>
</dbReference>
<keyword evidence="14" id="KW-1185">Reference proteome</keyword>
<evidence type="ECO:0000313" key="14">
    <source>
        <dbReference type="Proteomes" id="UP001179614"/>
    </source>
</evidence>
<evidence type="ECO:0000259" key="12">
    <source>
        <dbReference type="Pfam" id="PF01370"/>
    </source>
</evidence>
<name>A0ABY7MST0_9BRAD</name>
<feature type="domain" description="NAD-dependent epimerase/dehydratase" evidence="12">
    <location>
        <begin position="4"/>
        <end position="239"/>
    </location>
</feature>
<comment type="catalytic activity">
    <reaction evidence="1 10">
        <text>UDP-alpha-D-glucose = UDP-alpha-D-galactose</text>
        <dbReference type="Rhea" id="RHEA:22168"/>
        <dbReference type="ChEBI" id="CHEBI:58885"/>
        <dbReference type="ChEBI" id="CHEBI:66914"/>
        <dbReference type="EC" id="5.1.3.2"/>
    </reaction>
</comment>
<dbReference type="InterPro" id="IPR001509">
    <property type="entry name" value="Epimerase_deHydtase"/>
</dbReference>
<gene>
    <name evidence="13" type="primary">galE</name>
    <name evidence="13" type="ORF">I3J27_13795</name>
</gene>